<keyword evidence="1" id="KW-1133">Transmembrane helix</keyword>
<protein>
    <submittedName>
        <fullName evidence="2">Uncharacterized protein</fullName>
    </submittedName>
</protein>
<evidence type="ECO:0000256" key="1">
    <source>
        <dbReference type="SAM" id="Phobius"/>
    </source>
</evidence>
<reference evidence="2 3" key="1">
    <citation type="submission" date="2013-01" db="EMBL/GenBank/DDBJ databases">
        <authorList>
            <person name="Harkins D.M."/>
            <person name="Durkin A.S."/>
            <person name="Brinkac L.M."/>
            <person name="Haft D.H."/>
            <person name="Selengut J.D."/>
            <person name="Sanka R."/>
            <person name="DePew J."/>
            <person name="Purushe J."/>
            <person name="Galloway R.L."/>
            <person name="Vinetz J.M."/>
            <person name="Sutton G.G."/>
            <person name="Nierman W.C."/>
            <person name="Fouts D.E."/>
        </authorList>
    </citation>
    <scope>NUCLEOTIDE SEQUENCE [LARGE SCALE GENOMIC DNA]</scope>
    <source>
        <strain evidence="2 3">Sponselee CDC</strain>
    </source>
</reference>
<evidence type="ECO:0000313" key="2">
    <source>
        <dbReference type="EMBL" id="EMJ80670.1"/>
    </source>
</evidence>
<dbReference type="Proteomes" id="UP000011873">
    <property type="component" value="Unassembled WGS sequence"/>
</dbReference>
<feature type="transmembrane region" description="Helical" evidence="1">
    <location>
        <begin position="6"/>
        <end position="24"/>
    </location>
</feature>
<organism evidence="2 3">
    <name type="scientific">Leptospira borgpetersenii serovar Hardjo-bovis str. Sponselee</name>
    <dbReference type="NCBI Taxonomy" id="1303729"/>
    <lineage>
        <taxon>Bacteria</taxon>
        <taxon>Pseudomonadati</taxon>
        <taxon>Spirochaetota</taxon>
        <taxon>Spirochaetia</taxon>
        <taxon>Leptospirales</taxon>
        <taxon>Leptospiraceae</taxon>
        <taxon>Leptospira</taxon>
    </lineage>
</organism>
<comment type="caution">
    <text evidence="2">The sequence shown here is derived from an EMBL/GenBank/DDBJ whole genome shotgun (WGS) entry which is preliminary data.</text>
</comment>
<gene>
    <name evidence="2" type="ORF">LEP1GSC016_3736</name>
</gene>
<keyword evidence="1" id="KW-0812">Transmembrane</keyword>
<name>M6C379_LEPBO</name>
<dbReference type="AlphaFoldDB" id="M6C379"/>
<dbReference type="EMBL" id="ANMU01000104">
    <property type="protein sequence ID" value="EMJ80670.1"/>
    <property type="molecule type" value="Genomic_DNA"/>
</dbReference>
<keyword evidence="1" id="KW-0472">Membrane</keyword>
<evidence type="ECO:0000313" key="3">
    <source>
        <dbReference type="Proteomes" id="UP000011873"/>
    </source>
</evidence>
<sequence length="41" mass="4868">MFVIIFKNASFVIFCFCLKVQIFYQKTKLTYRGVKKSAGWI</sequence>
<proteinExistence type="predicted"/>
<accession>M6C379</accession>